<evidence type="ECO:0000313" key="3">
    <source>
        <dbReference type="EMBL" id="MFC0593805.1"/>
    </source>
</evidence>
<comment type="caution">
    <text evidence="3">The sequence shown here is derived from an EMBL/GenBank/DDBJ whole genome shotgun (WGS) entry which is preliminary data.</text>
</comment>
<reference evidence="3 4" key="1">
    <citation type="submission" date="2024-09" db="EMBL/GenBank/DDBJ databases">
        <authorList>
            <person name="Sun Q."/>
            <person name="Mori K."/>
        </authorList>
    </citation>
    <scope>NUCLEOTIDE SEQUENCE [LARGE SCALE GENOMIC DNA]</scope>
    <source>
        <strain evidence="3 4">NCAIM B.02336</strain>
    </source>
</reference>
<name>A0ABV6PVC6_9BURK</name>
<dbReference type="InterPro" id="IPR005021">
    <property type="entry name" value="Terminase_largesu-like"/>
</dbReference>
<evidence type="ECO:0000259" key="2">
    <source>
        <dbReference type="Pfam" id="PF20441"/>
    </source>
</evidence>
<dbReference type="Proteomes" id="UP001589834">
    <property type="component" value="Unassembled WGS sequence"/>
</dbReference>
<dbReference type="InterPro" id="IPR046461">
    <property type="entry name" value="TerL_ATPase"/>
</dbReference>
<feature type="domain" description="Terminase large subunit-like ATPase" evidence="1">
    <location>
        <begin position="45"/>
        <end position="188"/>
    </location>
</feature>
<dbReference type="Pfam" id="PF03354">
    <property type="entry name" value="TerL_ATPase"/>
    <property type="match status" value="1"/>
</dbReference>
<dbReference type="PANTHER" id="PTHR41287">
    <property type="match status" value="1"/>
</dbReference>
<dbReference type="Pfam" id="PF20441">
    <property type="entry name" value="TerL_nuclease"/>
    <property type="match status" value="1"/>
</dbReference>
<gene>
    <name evidence="3" type="ORF">ACFFGG_14730</name>
</gene>
<dbReference type="RefSeq" id="WP_377484095.1">
    <property type="nucleotide sequence ID" value="NZ_JBHLTN010000029.1"/>
</dbReference>
<dbReference type="InterPro" id="IPR046462">
    <property type="entry name" value="TerL_nuclease"/>
</dbReference>
<evidence type="ECO:0000259" key="1">
    <source>
        <dbReference type="Pfam" id="PF03354"/>
    </source>
</evidence>
<dbReference type="Gene3D" id="3.40.50.300">
    <property type="entry name" value="P-loop containing nucleotide triphosphate hydrolases"/>
    <property type="match status" value="1"/>
</dbReference>
<dbReference type="EMBL" id="JBHLTN010000029">
    <property type="protein sequence ID" value="MFC0593805.1"/>
    <property type="molecule type" value="Genomic_DNA"/>
</dbReference>
<keyword evidence="4" id="KW-1185">Reference proteome</keyword>
<dbReference type="PANTHER" id="PTHR41287:SF1">
    <property type="entry name" value="PROTEIN YMFN"/>
    <property type="match status" value="1"/>
</dbReference>
<accession>A0ABV6PVC6</accession>
<dbReference type="InterPro" id="IPR027417">
    <property type="entry name" value="P-loop_NTPase"/>
</dbReference>
<sequence>MTRAARIITFIEGFCVTPEGADVGKPLVLAEFQKDFIRDVYDNPAGTRRAILSIARKNGKSALIAGLLLAHLIGPEAKQNAQIVSGAMSRDQAALVFNLASKMVQASPKLSKLVRIVPSGKRLIGLPMNVEFRALAAEGKTAHGLSPVLAILDEVGQVRGPQSDFVDAITTSQGAHENPLLIAISTQAASDADLLSLWIDDATISNDPKIVCRVYAAPEGCELTDEAAWRAANPALGLFRSESDLSEQLTQAQRMPSMENTARNLLLNQRVSTDSPFVSPDVWKACSGPVEPLDGPVFAGLDLSARTDLTALVLVGKAGDVWHVRPYFWTPEQGIHDRAKRDRVPYDLWVKQGFLKTTPGATVDYEHVATGMLEIMADLDVRAIAYDRWRIDLLRKELGDLGADLPLIEWGQGFKDMAPALDALEAELLNGRVAHGMHPVLSMCAANACVTKDPTGARKLDKSRTTGRIDGMQALAMAIGAASRSEETQAYEADSFMFV</sequence>
<protein>
    <submittedName>
        <fullName evidence="3">Terminase large subunit</fullName>
    </submittedName>
</protein>
<feature type="domain" description="Terminase large subunit-like endonuclease" evidence="2">
    <location>
        <begin position="214"/>
        <end position="486"/>
    </location>
</feature>
<evidence type="ECO:0000313" key="4">
    <source>
        <dbReference type="Proteomes" id="UP001589834"/>
    </source>
</evidence>
<proteinExistence type="predicted"/>
<organism evidence="3 4">
    <name type="scientific">Ottowia pentelensis</name>
    <dbReference type="NCBI Taxonomy" id="511108"/>
    <lineage>
        <taxon>Bacteria</taxon>
        <taxon>Pseudomonadati</taxon>
        <taxon>Pseudomonadota</taxon>
        <taxon>Betaproteobacteria</taxon>
        <taxon>Burkholderiales</taxon>
        <taxon>Comamonadaceae</taxon>
        <taxon>Ottowia</taxon>
    </lineage>
</organism>